<dbReference type="AlphaFoldDB" id="A0A3N4HFN7"/>
<dbReference type="PANTHER" id="PTHR47271">
    <property type="entry name" value="ARGININE DEIMINASE"/>
    <property type="match status" value="1"/>
</dbReference>
<proteinExistence type="inferred from homology"/>
<comment type="similarity">
    <text evidence="1">Belongs to the arginine deiminase family.</text>
</comment>
<dbReference type="Gene3D" id="3.75.10.10">
    <property type="entry name" value="L-arginine/glycine Amidinotransferase, Chain A"/>
    <property type="match status" value="1"/>
</dbReference>
<evidence type="ECO:0000256" key="3">
    <source>
        <dbReference type="PIRSR" id="PIRSR006356-1"/>
    </source>
</evidence>
<sequence>MSFHVDSEVGLLAQVILHKPGIELLRLTPDNVKGLLFDDVMWAEKAMEEHEQFQQILRDLGVTVHLYQDLLAEALAQDGARDELAAELITETQFGTELDGPLQELLDERAPDQLAELLIGGLLKREAAPHLGGVSSLLLHSLDDDGFLLAPLPNHLFQRDNSAWIYAGVNLNPMARPARQRETINSRLIYNFHPMFTAEQFAFYNGHDPMRHTPATIEGGDILVIGNRTVMIGMSERTAPQGIEVLAESLFTAGAVDKIIVVELPMERAFMHLDTAMTQVDRDAFSVYPYLPDTLRSYTLVPRNDQGHFTVTENADLFAVVAESLGVDALRVLKAPIDRLEAARAQWDDGNNFLTVSPGVVVGYERNVTTNKFLGDNGIQVIAMSGSELGRGRGGPRCMSCPIEREA</sequence>
<comment type="caution">
    <text evidence="4">The sequence shown here is derived from an EMBL/GenBank/DDBJ whole genome shotgun (WGS) entry which is preliminary data.</text>
</comment>
<dbReference type="PRINTS" id="PR01466">
    <property type="entry name" value="ARGDEIMINASE"/>
</dbReference>
<dbReference type="RefSeq" id="WP_123925360.1">
    <property type="nucleotide sequence ID" value="NZ_JBPSDP010000009.1"/>
</dbReference>
<name>A0A3N4HFN7_9ACTN</name>
<evidence type="ECO:0000313" key="4">
    <source>
        <dbReference type="EMBL" id="RPA65574.1"/>
    </source>
</evidence>
<dbReference type="SUPFAM" id="SSF55909">
    <property type="entry name" value="Pentein"/>
    <property type="match status" value="1"/>
</dbReference>
<feature type="active site" description="Amidino-cysteine intermediate" evidence="3">
    <location>
        <position position="398"/>
    </location>
</feature>
<dbReference type="PANTHER" id="PTHR47271:SF2">
    <property type="entry name" value="ARGININE DEIMINASE"/>
    <property type="match status" value="1"/>
</dbReference>
<accession>A0A3N4HFN7</accession>
<gene>
    <name evidence="4" type="ORF">EF294_02070</name>
</gene>
<dbReference type="Gene3D" id="1.10.3930.10">
    <property type="entry name" value="Arginine deiminase"/>
    <property type="match status" value="1"/>
</dbReference>
<dbReference type="EMBL" id="RKMH01000002">
    <property type="protein sequence ID" value="RPA65574.1"/>
    <property type="molecule type" value="Genomic_DNA"/>
</dbReference>
<reference evidence="4 5" key="1">
    <citation type="submission" date="2018-11" db="EMBL/GenBank/DDBJ databases">
        <title>Draft genome sequence of Gordonia sp. RS15-1S isolated from rice stems.</title>
        <authorList>
            <person name="Muangham S."/>
        </authorList>
    </citation>
    <scope>NUCLEOTIDE SEQUENCE [LARGE SCALE GENOMIC DNA]</scope>
    <source>
        <strain evidence="4 5">RS15-1S</strain>
    </source>
</reference>
<evidence type="ECO:0000256" key="1">
    <source>
        <dbReference type="ARBA" id="ARBA00010206"/>
    </source>
</evidence>
<dbReference type="EC" id="3.5.3.6" evidence="4"/>
<keyword evidence="2 4" id="KW-0378">Hydrolase</keyword>
<organism evidence="4 5">
    <name type="scientific">Gordonia oryzae</name>
    <dbReference type="NCBI Taxonomy" id="2487349"/>
    <lineage>
        <taxon>Bacteria</taxon>
        <taxon>Bacillati</taxon>
        <taxon>Actinomycetota</taxon>
        <taxon>Actinomycetes</taxon>
        <taxon>Mycobacteriales</taxon>
        <taxon>Gordoniaceae</taxon>
        <taxon>Gordonia</taxon>
    </lineage>
</organism>
<dbReference type="Proteomes" id="UP000267536">
    <property type="component" value="Unassembled WGS sequence"/>
</dbReference>
<keyword evidence="5" id="KW-1185">Reference proteome</keyword>
<evidence type="ECO:0000256" key="2">
    <source>
        <dbReference type="ARBA" id="ARBA00022801"/>
    </source>
</evidence>
<dbReference type="GO" id="GO:0019546">
    <property type="term" value="P:L-arginine deiminase pathway"/>
    <property type="evidence" value="ECO:0007669"/>
    <property type="project" value="TreeGrafter"/>
</dbReference>
<protein>
    <submittedName>
        <fullName evidence="4">Arginine deiminase</fullName>
        <ecNumber evidence="4">3.5.3.6</ecNumber>
    </submittedName>
</protein>
<dbReference type="NCBIfam" id="NF002381">
    <property type="entry name" value="PRK01388.1"/>
    <property type="match status" value="1"/>
</dbReference>
<dbReference type="InterPro" id="IPR003876">
    <property type="entry name" value="Arg_deiminase"/>
</dbReference>
<evidence type="ECO:0000313" key="5">
    <source>
        <dbReference type="Proteomes" id="UP000267536"/>
    </source>
</evidence>
<dbReference type="OrthoDB" id="9807502at2"/>
<dbReference type="GO" id="GO:0016990">
    <property type="term" value="F:arginine deiminase activity"/>
    <property type="evidence" value="ECO:0007669"/>
    <property type="project" value="UniProtKB-EC"/>
</dbReference>
<dbReference type="PIRSF" id="PIRSF006356">
    <property type="entry name" value="Arg_deiminase"/>
    <property type="match status" value="1"/>
</dbReference>
<dbReference type="Pfam" id="PF02274">
    <property type="entry name" value="ADI"/>
    <property type="match status" value="1"/>
</dbReference>